<keyword evidence="1" id="KW-1133">Transmembrane helix</keyword>
<organism evidence="3 4">
    <name type="scientific">Candidatus Gottesmanbacteria bacterium RBG_13_37_7</name>
    <dbReference type="NCBI Taxonomy" id="1798369"/>
    <lineage>
        <taxon>Bacteria</taxon>
        <taxon>Candidatus Gottesmaniibacteriota</taxon>
    </lineage>
</organism>
<feature type="transmembrane region" description="Helical" evidence="1">
    <location>
        <begin position="7"/>
        <end position="26"/>
    </location>
</feature>
<dbReference type="AlphaFoldDB" id="A0A1F5YI20"/>
<feature type="domain" description="Transcobalamin-like C-terminal" evidence="2">
    <location>
        <begin position="81"/>
        <end position="150"/>
    </location>
</feature>
<sequence>MKKLNKIYFLIGLILIVILVSGQILFHKKEITTVSDNKERFVEISISAQKQTITPAKQAVTVEIVFGGSGNMTGSSLSNNAYQVLNDVVKSNKIGIETKQYKFGLMVEKIGDRKNSTSAFWSYSVNGKMGNIAADKYLVYPGDKVVWKYGQ</sequence>
<gene>
    <name evidence="3" type="ORF">A2Y99_01940</name>
</gene>
<evidence type="ECO:0000313" key="3">
    <source>
        <dbReference type="EMBL" id="OGF99712.1"/>
    </source>
</evidence>
<protein>
    <recommendedName>
        <fullName evidence="2">Transcobalamin-like C-terminal domain-containing protein</fullName>
    </recommendedName>
</protein>
<keyword evidence="1" id="KW-0472">Membrane</keyword>
<proteinExistence type="predicted"/>
<accession>A0A1F5YI20</accession>
<comment type="caution">
    <text evidence="3">The sequence shown here is derived from an EMBL/GenBank/DDBJ whole genome shotgun (WGS) entry which is preliminary data.</text>
</comment>
<evidence type="ECO:0000313" key="4">
    <source>
        <dbReference type="Proteomes" id="UP000178230"/>
    </source>
</evidence>
<evidence type="ECO:0000256" key="1">
    <source>
        <dbReference type="SAM" id="Phobius"/>
    </source>
</evidence>
<evidence type="ECO:0000259" key="2">
    <source>
        <dbReference type="Pfam" id="PF14478"/>
    </source>
</evidence>
<dbReference type="InterPro" id="IPR027954">
    <property type="entry name" value="Transcobalamin-like_C"/>
</dbReference>
<keyword evidence="1" id="KW-0812">Transmembrane</keyword>
<dbReference type="Gene3D" id="2.170.130.30">
    <property type="match status" value="1"/>
</dbReference>
<dbReference type="Proteomes" id="UP000178230">
    <property type="component" value="Unassembled WGS sequence"/>
</dbReference>
<dbReference type="Pfam" id="PF14478">
    <property type="entry name" value="DUF4430"/>
    <property type="match status" value="1"/>
</dbReference>
<name>A0A1F5YI20_9BACT</name>
<dbReference type="EMBL" id="MFIY01000043">
    <property type="protein sequence ID" value="OGF99712.1"/>
    <property type="molecule type" value="Genomic_DNA"/>
</dbReference>
<reference evidence="3 4" key="1">
    <citation type="journal article" date="2016" name="Nat. Commun.">
        <title>Thousands of microbial genomes shed light on interconnected biogeochemical processes in an aquifer system.</title>
        <authorList>
            <person name="Anantharaman K."/>
            <person name="Brown C.T."/>
            <person name="Hug L.A."/>
            <person name="Sharon I."/>
            <person name="Castelle C.J."/>
            <person name="Probst A.J."/>
            <person name="Thomas B.C."/>
            <person name="Singh A."/>
            <person name="Wilkins M.J."/>
            <person name="Karaoz U."/>
            <person name="Brodie E.L."/>
            <person name="Williams K.H."/>
            <person name="Hubbard S.S."/>
            <person name="Banfield J.F."/>
        </authorList>
    </citation>
    <scope>NUCLEOTIDE SEQUENCE [LARGE SCALE GENOMIC DNA]</scope>
</reference>